<dbReference type="PANTHER" id="PTHR47851:SF8">
    <property type="entry name" value="NO APICAL MERISTEM-ASSOCIATED C-TERMINAL DOMAIN-CONTAINING PROTEIN"/>
    <property type="match status" value="1"/>
</dbReference>
<protein>
    <recommendedName>
        <fullName evidence="4">Myb/SANT-like domain-containing protein</fullName>
    </recommendedName>
</protein>
<keyword evidence="3" id="KW-1185">Reference proteome</keyword>
<dbReference type="EMBL" id="CP144753">
    <property type="protein sequence ID" value="WVZ93264.1"/>
    <property type="molecule type" value="Genomic_DNA"/>
</dbReference>
<name>A0AAQ3UPX6_PASNO</name>
<dbReference type="AlphaFoldDB" id="A0AAQ3UPX6"/>
<accession>A0AAQ3UPX6</accession>
<evidence type="ECO:0008006" key="4">
    <source>
        <dbReference type="Google" id="ProtNLM"/>
    </source>
</evidence>
<gene>
    <name evidence="2" type="ORF">U9M48_039259</name>
</gene>
<dbReference type="PANTHER" id="PTHR47851">
    <property type="entry name" value="OS06G0588700 PROTEIN-RELATED"/>
    <property type="match status" value="1"/>
</dbReference>
<dbReference type="Proteomes" id="UP001341281">
    <property type="component" value="Chromosome 09"/>
</dbReference>
<reference evidence="2 3" key="1">
    <citation type="submission" date="2024-02" db="EMBL/GenBank/DDBJ databases">
        <title>High-quality chromosome-scale genome assembly of Pensacola bahiagrass (Paspalum notatum Flugge var. saurae).</title>
        <authorList>
            <person name="Vega J.M."/>
            <person name="Podio M."/>
            <person name="Orjuela J."/>
            <person name="Siena L.A."/>
            <person name="Pessino S.C."/>
            <person name="Combes M.C."/>
            <person name="Mariac C."/>
            <person name="Albertini E."/>
            <person name="Pupilli F."/>
            <person name="Ortiz J.P.A."/>
            <person name="Leblanc O."/>
        </authorList>
    </citation>
    <scope>NUCLEOTIDE SEQUENCE [LARGE SCALE GENOMIC DNA]</scope>
    <source>
        <strain evidence="2">R1</strain>
        <tissue evidence="2">Leaf</tissue>
    </source>
</reference>
<organism evidence="2 3">
    <name type="scientific">Paspalum notatum var. saurae</name>
    <dbReference type="NCBI Taxonomy" id="547442"/>
    <lineage>
        <taxon>Eukaryota</taxon>
        <taxon>Viridiplantae</taxon>
        <taxon>Streptophyta</taxon>
        <taxon>Embryophyta</taxon>
        <taxon>Tracheophyta</taxon>
        <taxon>Spermatophyta</taxon>
        <taxon>Magnoliopsida</taxon>
        <taxon>Liliopsida</taxon>
        <taxon>Poales</taxon>
        <taxon>Poaceae</taxon>
        <taxon>PACMAD clade</taxon>
        <taxon>Panicoideae</taxon>
        <taxon>Andropogonodae</taxon>
        <taxon>Paspaleae</taxon>
        <taxon>Paspalinae</taxon>
        <taxon>Paspalum</taxon>
    </lineage>
</organism>
<evidence type="ECO:0000313" key="3">
    <source>
        <dbReference type="Proteomes" id="UP001341281"/>
    </source>
</evidence>
<proteinExistence type="predicted"/>
<evidence type="ECO:0000256" key="1">
    <source>
        <dbReference type="SAM" id="MobiDB-lite"/>
    </source>
</evidence>
<sequence length="208" mass="23851">MRRQTSTGWDHLRQTIEMDPEWWRKIKVEIPTCAKFKKGPLQNEADLNKMFDKITNDESDHWNPMTENPIIPESQEPIINLEDDFVDAECEIPNDFTSPGTDVVKEVSPSVGKPARKTKTNTAAVMQEQVIRIADSADALVSKKLGEVTIKQVMELVVACGAAIGNNEHFIASKLFIKREQREMFMTLDTYESRFLCLSRHYNEQYEA</sequence>
<feature type="region of interest" description="Disordered" evidence="1">
    <location>
        <begin position="97"/>
        <end position="120"/>
    </location>
</feature>
<evidence type="ECO:0000313" key="2">
    <source>
        <dbReference type="EMBL" id="WVZ93264.1"/>
    </source>
</evidence>